<dbReference type="EMBL" id="CP001700">
    <property type="protein sequence ID" value="ACU76471.1"/>
    <property type="molecule type" value="Genomic_DNA"/>
</dbReference>
<name>C7QCK8_CATAD</name>
<reference evidence="2 3" key="1">
    <citation type="journal article" date="2009" name="Stand. Genomic Sci.">
        <title>Complete genome sequence of Catenulispora acidiphila type strain (ID 139908).</title>
        <authorList>
            <person name="Copeland A."/>
            <person name="Lapidus A."/>
            <person name="Glavina Del Rio T."/>
            <person name="Nolan M."/>
            <person name="Lucas S."/>
            <person name="Chen F."/>
            <person name="Tice H."/>
            <person name="Cheng J.F."/>
            <person name="Bruce D."/>
            <person name="Goodwin L."/>
            <person name="Pitluck S."/>
            <person name="Mikhailova N."/>
            <person name="Pati A."/>
            <person name="Ivanova N."/>
            <person name="Mavromatis K."/>
            <person name="Chen A."/>
            <person name="Palaniappan K."/>
            <person name="Chain P."/>
            <person name="Land M."/>
            <person name="Hauser L."/>
            <person name="Chang Y.J."/>
            <person name="Jeffries C.D."/>
            <person name="Chertkov O."/>
            <person name="Brettin T."/>
            <person name="Detter J.C."/>
            <person name="Han C."/>
            <person name="Ali Z."/>
            <person name="Tindall B.J."/>
            <person name="Goker M."/>
            <person name="Bristow J."/>
            <person name="Eisen J.A."/>
            <person name="Markowitz V."/>
            <person name="Hugenholtz P."/>
            <person name="Kyrpides N.C."/>
            <person name="Klenk H.P."/>
        </authorList>
    </citation>
    <scope>NUCLEOTIDE SEQUENCE [LARGE SCALE GENOMIC DNA]</scope>
    <source>
        <strain evidence="3">DSM 44928 / JCM 14897 / NBRC 102108 / NRRL B-24433 / ID139908</strain>
    </source>
</reference>
<feature type="region of interest" description="Disordered" evidence="1">
    <location>
        <begin position="269"/>
        <end position="311"/>
    </location>
</feature>
<evidence type="ECO:0008006" key="4">
    <source>
        <dbReference type="Google" id="ProtNLM"/>
    </source>
</evidence>
<dbReference type="RefSeq" id="WP_015796196.1">
    <property type="nucleotide sequence ID" value="NC_013131.1"/>
</dbReference>
<gene>
    <name evidence="2" type="ordered locus">Caci_7647</name>
</gene>
<dbReference type="eggNOG" id="COG1413">
    <property type="taxonomic scope" value="Bacteria"/>
</dbReference>
<dbReference type="Proteomes" id="UP000000851">
    <property type="component" value="Chromosome"/>
</dbReference>
<dbReference type="HOGENOM" id="CLU_893377_0_0_11"/>
<feature type="compositionally biased region" description="Acidic residues" evidence="1">
    <location>
        <begin position="55"/>
        <end position="64"/>
    </location>
</feature>
<sequence>MSASPREAIDYGRFAERLAAQRANQDPAKRWDLYREFQAEWGYVPTGGKRWEGGDPVEPDDEEYDEDDLASMVPPEKIPAALPEWWKLPDNSFADSWLMYWTNPEWPPTWRPDPGGYGVAEGLEPDSAFVVDPDDLRMCCFTAEYQYCNEWAYQSAEAHLDDPRVFVTTGEGWVLQADSLSEFLLLQAATRLPPALGWSACPDDDFDVVAPRIRAAMPELGFHPWRELTSALVFHGGLDTLALVDPTGEDYPIRLLGRSREALERLTAQLGGEWDITEPDPPQAAADDEDDGGSADDAGSAGDAGDANSDA</sequence>
<accession>C7QCK8</accession>
<organism evidence="2 3">
    <name type="scientific">Catenulispora acidiphila (strain DSM 44928 / JCM 14897 / NBRC 102108 / NRRL B-24433 / ID139908)</name>
    <dbReference type="NCBI Taxonomy" id="479433"/>
    <lineage>
        <taxon>Bacteria</taxon>
        <taxon>Bacillati</taxon>
        <taxon>Actinomycetota</taxon>
        <taxon>Actinomycetes</taxon>
        <taxon>Catenulisporales</taxon>
        <taxon>Catenulisporaceae</taxon>
        <taxon>Catenulispora</taxon>
    </lineage>
</organism>
<proteinExistence type="predicted"/>
<protein>
    <recommendedName>
        <fullName evidence="4">Knr4/Smi1-like domain-containing protein</fullName>
    </recommendedName>
</protein>
<dbReference type="OrthoDB" id="3458073at2"/>
<dbReference type="STRING" id="479433.Caci_7647"/>
<evidence type="ECO:0000313" key="3">
    <source>
        <dbReference type="Proteomes" id="UP000000851"/>
    </source>
</evidence>
<evidence type="ECO:0000256" key="1">
    <source>
        <dbReference type="SAM" id="MobiDB-lite"/>
    </source>
</evidence>
<evidence type="ECO:0000313" key="2">
    <source>
        <dbReference type="EMBL" id="ACU76471.1"/>
    </source>
</evidence>
<dbReference type="KEGG" id="cai:Caci_7647"/>
<keyword evidence="3" id="KW-1185">Reference proteome</keyword>
<feature type="compositionally biased region" description="Low complexity" evidence="1">
    <location>
        <begin position="295"/>
        <end position="311"/>
    </location>
</feature>
<dbReference type="AlphaFoldDB" id="C7QCK8"/>
<dbReference type="InParanoid" id="C7QCK8"/>
<feature type="region of interest" description="Disordered" evidence="1">
    <location>
        <begin position="45"/>
        <end position="64"/>
    </location>
</feature>